<organism evidence="1 2">
    <name type="scientific">Pseudonocardia halophobica</name>
    <dbReference type="NCBI Taxonomy" id="29401"/>
    <lineage>
        <taxon>Bacteria</taxon>
        <taxon>Bacillati</taxon>
        <taxon>Actinomycetota</taxon>
        <taxon>Actinomycetes</taxon>
        <taxon>Pseudonocardiales</taxon>
        <taxon>Pseudonocardiaceae</taxon>
        <taxon>Pseudonocardia</taxon>
    </lineage>
</organism>
<name>A0A9W6P0W3_9PSEU</name>
<keyword evidence="2" id="KW-1185">Reference proteome</keyword>
<sequence>MTIELVPLCTVRIQVKPPIEVGSGPAGTRLVFELASSKIEGDRLNAELMGDAAADWLLVGPEGTATLDIRSAYRTDDGAVMYVQYGGRVDVSGGMNPPLTAYIAARFETGDERYTWLNRVQAVGKGVLHEDLSVDYEWYEVR</sequence>
<proteinExistence type="predicted"/>
<dbReference type="Gene3D" id="2.40.160.20">
    <property type="match status" value="1"/>
</dbReference>
<comment type="caution">
    <text evidence="1">The sequence shown here is derived from an EMBL/GenBank/DDBJ whole genome shotgun (WGS) entry which is preliminary data.</text>
</comment>
<evidence type="ECO:0000313" key="2">
    <source>
        <dbReference type="Proteomes" id="UP001143463"/>
    </source>
</evidence>
<dbReference type="EMBL" id="BSFQ01000056">
    <property type="protein sequence ID" value="GLL15797.1"/>
    <property type="molecule type" value="Genomic_DNA"/>
</dbReference>
<dbReference type="InterPro" id="IPR020915">
    <property type="entry name" value="UPF0311"/>
</dbReference>
<evidence type="ECO:0000313" key="1">
    <source>
        <dbReference type="EMBL" id="GLL15797.1"/>
    </source>
</evidence>
<protein>
    <submittedName>
        <fullName evidence="1">UPF0311 protein</fullName>
    </submittedName>
</protein>
<accession>A0A9W6P0W3</accession>
<reference evidence="1" key="2">
    <citation type="submission" date="2023-01" db="EMBL/GenBank/DDBJ databases">
        <authorList>
            <person name="Sun Q."/>
            <person name="Evtushenko L."/>
        </authorList>
    </citation>
    <scope>NUCLEOTIDE SEQUENCE</scope>
    <source>
        <strain evidence="1">VKM Ac-1069</strain>
    </source>
</reference>
<dbReference type="AlphaFoldDB" id="A0A9W6P0W3"/>
<dbReference type="Proteomes" id="UP001143463">
    <property type="component" value="Unassembled WGS sequence"/>
</dbReference>
<gene>
    <name evidence="1" type="ORF">GCM10017577_69510</name>
</gene>
<dbReference type="RefSeq" id="WP_037044450.1">
    <property type="nucleotide sequence ID" value="NZ_BAAAUZ010000067.1"/>
</dbReference>
<dbReference type="PANTHER" id="PTHR37315">
    <property type="entry name" value="UPF0311 PROTEIN BLR7842"/>
    <property type="match status" value="1"/>
</dbReference>
<dbReference type="Pfam" id="PF11578">
    <property type="entry name" value="DUF3237"/>
    <property type="match status" value="1"/>
</dbReference>
<dbReference type="PANTHER" id="PTHR37315:SF1">
    <property type="entry name" value="UPF0311 PROTEIN BLR7842"/>
    <property type="match status" value="1"/>
</dbReference>
<reference evidence="1" key="1">
    <citation type="journal article" date="2014" name="Int. J. Syst. Evol. Microbiol.">
        <title>Complete genome sequence of Corynebacterium casei LMG S-19264T (=DSM 44701T), isolated from a smear-ripened cheese.</title>
        <authorList>
            <consortium name="US DOE Joint Genome Institute (JGI-PGF)"/>
            <person name="Walter F."/>
            <person name="Albersmeier A."/>
            <person name="Kalinowski J."/>
            <person name="Ruckert C."/>
        </authorList>
    </citation>
    <scope>NUCLEOTIDE SEQUENCE</scope>
    <source>
        <strain evidence="1">VKM Ac-1069</strain>
    </source>
</reference>